<evidence type="ECO:0000313" key="4">
    <source>
        <dbReference type="EMBL" id="OZU90299.1"/>
    </source>
</evidence>
<dbReference type="SUPFAM" id="SSF103039">
    <property type="entry name" value="CheC-like"/>
    <property type="match status" value="1"/>
</dbReference>
<dbReference type="PANTHER" id="PTHR43693">
    <property type="entry name" value="PROTEIN PHOSPHATASE CHEZ"/>
    <property type="match status" value="1"/>
</dbReference>
<keyword evidence="2" id="KW-0378">Hydrolase</keyword>
<accession>A0A265NFP8</accession>
<proteinExistence type="predicted"/>
<gene>
    <name evidence="4" type="ORF">CIL03_03900</name>
</gene>
<reference evidence="4 5" key="1">
    <citation type="submission" date="2017-08" db="EMBL/GenBank/DDBJ databases">
        <title>Virgibacillus indicus sp. nov. and Virgibacillus profoundi sp. nov, two moderately halophilic bacteria isolated from marine sediment by using the Microfluidic Streak Plate.</title>
        <authorList>
            <person name="Xu B."/>
            <person name="Hu B."/>
            <person name="Wang J."/>
            <person name="Zhu Y."/>
            <person name="Huang L."/>
            <person name="Du W."/>
            <person name="Huang Y."/>
        </authorList>
    </citation>
    <scope>NUCLEOTIDE SEQUENCE [LARGE SCALE GENOMIC DNA]</scope>
    <source>
        <strain evidence="4 5">IO3-P2-C2</strain>
    </source>
</reference>
<dbReference type="OrthoDB" id="9812187at2"/>
<keyword evidence="5" id="KW-1185">Reference proteome</keyword>
<dbReference type="Proteomes" id="UP000216498">
    <property type="component" value="Unassembled WGS sequence"/>
</dbReference>
<evidence type="ECO:0000313" key="5">
    <source>
        <dbReference type="Proteomes" id="UP000216498"/>
    </source>
</evidence>
<dbReference type="InterPro" id="IPR050992">
    <property type="entry name" value="CheZ_family_phosphatases"/>
</dbReference>
<dbReference type="PANTHER" id="PTHR43693:SF1">
    <property type="entry name" value="PROTEIN PHOSPHATASE CHEZ"/>
    <property type="match status" value="1"/>
</dbReference>
<dbReference type="GO" id="GO:0016787">
    <property type="term" value="F:hydrolase activity"/>
    <property type="evidence" value="ECO:0007669"/>
    <property type="project" value="UniProtKB-KW"/>
</dbReference>
<feature type="domain" description="CheC-like protein" evidence="3">
    <location>
        <begin position="112"/>
        <end position="147"/>
    </location>
</feature>
<feature type="domain" description="CheC-like protein" evidence="3">
    <location>
        <begin position="10"/>
        <end position="45"/>
    </location>
</feature>
<organism evidence="4 5">
    <name type="scientific">Virgibacillus indicus</name>
    <dbReference type="NCBI Taxonomy" id="2024554"/>
    <lineage>
        <taxon>Bacteria</taxon>
        <taxon>Bacillati</taxon>
        <taxon>Bacillota</taxon>
        <taxon>Bacilli</taxon>
        <taxon>Bacillales</taxon>
        <taxon>Bacillaceae</taxon>
        <taxon>Virgibacillus</taxon>
    </lineage>
</organism>
<comment type="caution">
    <text evidence="4">The sequence shown here is derived from an EMBL/GenBank/DDBJ whole genome shotgun (WGS) entry which is preliminary data.</text>
</comment>
<dbReference type="CDD" id="cd17909">
    <property type="entry name" value="CheC_ClassI"/>
    <property type="match status" value="1"/>
</dbReference>
<evidence type="ECO:0000259" key="3">
    <source>
        <dbReference type="Pfam" id="PF04509"/>
    </source>
</evidence>
<sequence>MEITNLTNVQKDALREIGNIGAGNAATSLSKLINKKVNMQVPSVNVVSYDEMMEMIGGPEETIAAVFFRIKGEAPGTVYFILSIEEAEFLINKMVNKQNVNLMDNSTVNELEMSVLQEAGNILTGSYLSALSDFTKINMQPSVPYLSIDMAGAILTAGILELSQLTDYAIIIDTKINHKDSANEIHGNFLLLPDPESFPKIFEALGINDHE</sequence>
<dbReference type="Pfam" id="PF04509">
    <property type="entry name" value="CheC"/>
    <property type="match status" value="2"/>
</dbReference>
<dbReference type="RefSeq" id="WP_094883896.1">
    <property type="nucleotide sequence ID" value="NZ_NPMS01000001.1"/>
</dbReference>
<evidence type="ECO:0000256" key="2">
    <source>
        <dbReference type="ARBA" id="ARBA00022801"/>
    </source>
</evidence>
<dbReference type="InterPro" id="IPR007597">
    <property type="entry name" value="CheC"/>
</dbReference>
<dbReference type="GO" id="GO:0006935">
    <property type="term" value="P:chemotaxis"/>
    <property type="evidence" value="ECO:0007669"/>
    <property type="project" value="UniProtKB-KW"/>
</dbReference>
<evidence type="ECO:0000256" key="1">
    <source>
        <dbReference type="ARBA" id="ARBA00022500"/>
    </source>
</evidence>
<protein>
    <submittedName>
        <fullName evidence="4">CheY-P-specific phosphatase CheC</fullName>
    </submittedName>
</protein>
<name>A0A265NFP8_9BACI</name>
<dbReference type="AlphaFoldDB" id="A0A265NFP8"/>
<dbReference type="Gene3D" id="3.40.1550.10">
    <property type="entry name" value="CheC-like"/>
    <property type="match status" value="1"/>
</dbReference>
<dbReference type="EMBL" id="NPMS01000001">
    <property type="protein sequence ID" value="OZU90299.1"/>
    <property type="molecule type" value="Genomic_DNA"/>
</dbReference>
<dbReference type="InterPro" id="IPR028976">
    <property type="entry name" value="CheC-like_sf"/>
</dbReference>
<keyword evidence="1" id="KW-0145">Chemotaxis</keyword>